<dbReference type="Gene3D" id="3.40.50.970">
    <property type="match status" value="2"/>
</dbReference>
<dbReference type="InterPro" id="IPR009014">
    <property type="entry name" value="Transketo_C/PFOR_II"/>
</dbReference>
<feature type="domain" description="Thiamine pyrophosphate enzyme TPP-binding" evidence="17">
    <location>
        <begin position="407"/>
        <end position="547"/>
    </location>
</feature>
<evidence type="ECO:0000256" key="6">
    <source>
        <dbReference type="ARBA" id="ARBA00022485"/>
    </source>
</evidence>
<dbReference type="InterPro" id="IPR029061">
    <property type="entry name" value="THDP-binding"/>
</dbReference>
<evidence type="ECO:0000259" key="16">
    <source>
        <dbReference type="Pfam" id="PF01855"/>
    </source>
</evidence>
<dbReference type="PIRSF" id="PIRSF006439">
    <property type="entry name" value="Indolepyruvate_ferr_oxidored"/>
    <property type="match status" value="1"/>
</dbReference>
<dbReference type="Proteomes" id="UP001366166">
    <property type="component" value="Chromosome"/>
</dbReference>
<evidence type="ECO:0000256" key="5">
    <source>
        <dbReference type="ARBA" id="ARBA00022448"/>
    </source>
</evidence>
<evidence type="ECO:0000256" key="9">
    <source>
        <dbReference type="ARBA" id="ARBA00023002"/>
    </source>
</evidence>
<dbReference type="PANTHER" id="PTHR43710">
    <property type="entry name" value="2-HYDROXYACYL-COA LYASE"/>
    <property type="match status" value="1"/>
</dbReference>
<organism evidence="18 19">
    <name type="scientific">Desulfoferula mesophila</name>
    <dbReference type="NCBI Taxonomy" id="3058419"/>
    <lineage>
        <taxon>Bacteria</taxon>
        <taxon>Pseudomonadati</taxon>
        <taxon>Thermodesulfobacteriota</taxon>
        <taxon>Desulfarculia</taxon>
        <taxon>Desulfarculales</taxon>
        <taxon>Desulfarculaceae</taxon>
        <taxon>Desulfoferula</taxon>
    </lineage>
</organism>
<evidence type="ECO:0000256" key="7">
    <source>
        <dbReference type="ARBA" id="ARBA00022723"/>
    </source>
</evidence>
<proteinExistence type="predicted"/>
<dbReference type="CDD" id="cd07034">
    <property type="entry name" value="TPP_PYR_PFOR_IOR-alpha_like"/>
    <property type="match status" value="1"/>
</dbReference>
<comment type="cofactor">
    <cofactor evidence="14">
        <name>[4Fe-4S] cluster</name>
        <dbReference type="ChEBI" id="CHEBI:49883"/>
    </cofactor>
    <text evidence="14">Binds 2 [4Fe-4S] clusters. In this family the first cluster has a non-standard and varying [4Fe-4S] binding motif CX(2)CX(2)CX(4-5)CP.</text>
</comment>
<dbReference type="EMBL" id="AP028679">
    <property type="protein sequence ID" value="BEQ13996.1"/>
    <property type="molecule type" value="Genomic_DNA"/>
</dbReference>
<evidence type="ECO:0000256" key="4">
    <source>
        <dbReference type="ARBA" id="ARBA00017710"/>
    </source>
</evidence>
<keyword evidence="5 14" id="KW-0813">Transport</keyword>
<dbReference type="GO" id="GO:0044281">
    <property type="term" value="P:small molecule metabolic process"/>
    <property type="evidence" value="ECO:0007669"/>
    <property type="project" value="UniProtKB-ARBA"/>
</dbReference>
<dbReference type="EC" id="1.2.7.8" evidence="3 14"/>
<accession>A0AAU9EA46</accession>
<comment type="catalytic activity">
    <reaction evidence="13 14">
        <text>indole-3-pyruvate + 2 oxidized [2Fe-2S]-[ferredoxin] + CoA = (indol-3-yl)acetyl-CoA + 2 reduced [2Fe-2S]-[ferredoxin] + CO2 + H(+)</text>
        <dbReference type="Rhea" id="RHEA:12645"/>
        <dbReference type="Rhea" id="RHEA-COMP:10000"/>
        <dbReference type="Rhea" id="RHEA-COMP:10001"/>
        <dbReference type="ChEBI" id="CHEBI:15378"/>
        <dbReference type="ChEBI" id="CHEBI:16526"/>
        <dbReference type="ChEBI" id="CHEBI:17640"/>
        <dbReference type="ChEBI" id="CHEBI:33737"/>
        <dbReference type="ChEBI" id="CHEBI:33738"/>
        <dbReference type="ChEBI" id="CHEBI:57271"/>
        <dbReference type="ChEBI" id="CHEBI:57287"/>
        <dbReference type="EC" id="1.2.7.8"/>
    </reaction>
</comment>
<dbReference type="Pfam" id="PF02775">
    <property type="entry name" value="TPP_enzyme_C"/>
    <property type="match status" value="1"/>
</dbReference>
<evidence type="ECO:0000256" key="3">
    <source>
        <dbReference type="ARBA" id="ARBA00012812"/>
    </source>
</evidence>
<dbReference type="SUPFAM" id="SSF54862">
    <property type="entry name" value="4Fe-4S ferredoxins"/>
    <property type="match status" value="1"/>
</dbReference>
<evidence type="ECO:0000256" key="12">
    <source>
        <dbReference type="ARBA" id="ARBA00030514"/>
    </source>
</evidence>
<evidence type="ECO:0000259" key="17">
    <source>
        <dbReference type="Pfam" id="PF02775"/>
    </source>
</evidence>
<keyword evidence="7 14" id="KW-0479">Metal-binding</keyword>
<evidence type="ECO:0000256" key="1">
    <source>
        <dbReference type="ARBA" id="ARBA00002995"/>
    </source>
</evidence>
<keyword evidence="8 14" id="KW-0249">Electron transport</keyword>
<dbReference type="GO" id="GO:0046872">
    <property type="term" value="F:metal ion binding"/>
    <property type="evidence" value="ECO:0007669"/>
    <property type="project" value="UniProtKB-UniRule"/>
</dbReference>
<comment type="function">
    <text evidence="1 14">Catalyzes the ferredoxin-dependent oxidative decarboxylation of arylpyruvates.</text>
</comment>
<dbReference type="RefSeq" id="WP_338605723.1">
    <property type="nucleotide sequence ID" value="NZ_AP028679.1"/>
</dbReference>
<sequence length="639" mass="67871">MADISKLTPGQKVLMQGNEAIARGALEAGVSLAAAYPGNPSSEILQTLADSAASAGIYVEWSTNEKVALESAAAASYAGLRGMASMKQNGVNVAQDFICNLTISGSRGGLVLVTCDDPSGVSSTNEQDARFIARLACLPLLEPATPAECLRLTKLAFELSEQIGNLVVLRGLARLSHTRAGVTPGPLPEARPKPYWDPSQRWFTIPVVPRHQVMLDKLARAGEILSAAGVNYYDGPSRPQLLVIASGSSRLYADEARRLVGAAERVGILHLGATWPLDQELILTHLERADKILFAEEVDPHLEGNVKALYAQQARRLGFKDFYGQDTGHKPPLGELNPSRVAASLADILGLPWQEVDPHYLARAREAQALVAPRQVGFCPGCPHRASFWSMKQVLAADGRQGIVSGDIGCYTMGVLPTGFERVNAVHCMGSGPGIASGLGKLRGQGFDQPVISVVGDSTFFHAALPALVNARWNNSDYVLVVLDNSATAMTGFQPHPGTGATAMGQAGTAVDVEQVCAGLDLPYSVVDPYDLEAAQEALYDALRSGGGLRVLIFRRACALVQNKRGGHPWQVSVDPELCRGEECGCNRFCTRVFRCPGLVFDRATGKTVVDEVVCVGCGVCAQICPAGAIQARPKEAAA</sequence>
<evidence type="ECO:0000256" key="2">
    <source>
        <dbReference type="ARBA" id="ARBA00011238"/>
    </source>
</evidence>
<dbReference type="GO" id="GO:0051539">
    <property type="term" value="F:4 iron, 4 sulfur cluster binding"/>
    <property type="evidence" value="ECO:0007669"/>
    <property type="project" value="UniProtKB-UniRule"/>
</dbReference>
<protein>
    <recommendedName>
        <fullName evidence="4 14">Indolepyruvate oxidoreductase subunit IorA</fullName>
        <shortName evidence="14">IOR</shortName>
        <ecNumber evidence="3 14">1.2.7.8</ecNumber>
    </recommendedName>
    <alternativeName>
        <fullName evidence="12 14">Indolepyruvate ferredoxin oxidoreductase subunit alpha</fullName>
    </alternativeName>
</protein>
<keyword evidence="9 14" id="KW-0560">Oxidoreductase</keyword>
<dbReference type="InterPro" id="IPR017721">
    <property type="entry name" value="IorA"/>
</dbReference>
<dbReference type="FunFam" id="3.40.50.970:FF:000039">
    <property type="entry name" value="Indolepyruvate oxidoreductase subunit IorA"/>
    <property type="match status" value="1"/>
</dbReference>
<dbReference type="Pfam" id="PF00037">
    <property type="entry name" value="Fer4"/>
    <property type="match status" value="1"/>
</dbReference>
<dbReference type="SUPFAM" id="SSF52518">
    <property type="entry name" value="Thiamin diphosphate-binding fold (THDP-binding)"/>
    <property type="match status" value="2"/>
</dbReference>
<evidence type="ECO:0000256" key="13">
    <source>
        <dbReference type="ARBA" id="ARBA00048332"/>
    </source>
</evidence>
<feature type="domain" description="4Fe-4S ferredoxin-type" evidence="15">
    <location>
        <begin position="609"/>
        <end position="631"/>
    </location>
</feature>
<dbReference type="Pfam" id="PF01855">
    <property type="entry name" value="POR_N"/>
    <property type="match status" value="1"/>
</dbReference>
<gene>
    <name evidence="18" type="ORF">FAK_10620</name>
</gene>
<keyword evidence="11 14" id="KW-0411">Iron-sulfur</keyword>
<dbReference type="Gene3D" id="3.30.70.20">
    <property type="match status" value="1"/>
</dbReference>
<evidence type="ECO:0000256" key="10">
    <source>
        <dbReference type="ARBA" id="ARBA00023004"/>
    </source>
</evidence>
<name>A0AAU9EA46_9BACT</name>
<evidence type="ECO:0000313" key="19">
    <source>
        <dbReference type="Proteomes" id="UP001366166"/>
    </source>
</evidence>
<dbReference type="KEGG" id="dmp:FAK_10620"/>
<dbReference type="GO" id="GO:0030976">
    <property type="term" value="F:thiamine pyrophosphate binding"/>
    <property type="evidence" value="ECO:0007669"/>
    <property type="project" value="InterPro"/>
</dbReference>
<dbReference type="InterPro" id="IPR017896">
    <property type="entry name" value="4Fe4S_Fe-S-bd"/>
</dbReference>
<keyword evidence="6 14" id="KW-0004">4Fe-4S</keyword>
<evidence type="ECO:0000256" key="14">
    <source>
        <dbReference type="PIRNR" id="PIRNR006439"/>
    </source>
</evidence>
<evidence type="ECO:0000256" key="8">
    <source>
        <dbReference type="ARBA" id="ARBA00022982"/>
    </source>
</evidence>
<dbReference type="GO" id="GO:0043805">
    <property type="term" value="F:indolepyruvate ferredoxin oxidoreductase activity"/>
    <property type="evidence" value="ECO:0007669"/>
    <property type="project" value="UniProtKB-UniRule"/>
</dbReference>
<dbReference type="CDD" id="cd02008">
    <property type="entry name" value="TPP_IOR_alpha"/>
    <property type="match status" value="1"/>
</dbReference>
<evidence type="ECO:0000313" key="18">
    <source>
        <dbReference type="EMBL" id="BEQ13996.1"/>
    </source>
</evidence>
<evidence type="ECO:0000256" key="11">
    <source>
        <dbReference type="ARBA" id="ARBA00023014"/>
    </source>
</evidence>
<comment type="subunit">
    <text evidence="2">Heterodimer of the IorA and IorB subunits.</text>
</comment>
<dbReference type="PROSITE" id="PS00198">
    <property type="entry name" value="4FE4S_FER_1"/>
    <property type="match status" value="1"/>
</dbReference>
<keyword evidence="10 14" id="KW-0408">Iron</keyword>
<dbReference type="InterPro" id="IPR017900">
    <property type="entry name" value="4Fe4S_Fe_S_CS"/>
</dbReference>
<feature type="domain" description="Pyruvate flavodoxin/ferredoxin oxidoreductase pyrimidine binding" evidence="16">
    <location>
        <begin position="24"/>
        <end position="180"/>
    </location>
</feature>
<dbReference type="PANTHER" id="PTHR43710:SF7">
    <property type="entry name" value="INDOLEPYRUVATE OXIDOREDUCTASE SUBUNIT IORA"/>
    <property type="match status" value="1"/>
</dbReference>
<dbReference type="SUPFAM" id="SSF52922">
    <property type="entry name" value="TK C-terminal domain-like"/>
    <property type="match status" value="1"/>
</dbReference>
<reference evidence="19" key="1">
    <citation type="journal article" date="2023" name="Arch. Microbiol.">
        <title>Desulfoferula mesophilus gen. nov. sp. nov., a mesophilic sulfate-reducing bacterium isolated from a brackish lake sediment.</title>
        <authorList>
            <person name="Watanabe T."/>
            <person name="Yabe T."/>
            <person name="Tsuji J.M."/>
            <person name="Fukui M."/>
        </authorList>
    </citation>
    <scope>NUCLEOTIDE SEQUENCE [LARGE SCALE GENOMIC DNA]</scope>
    <source>
        <strain evidence="19">12FAK</strain>
    </source>
</reference>
<dbReference type="InterPro" id="IPR045025">
    <property type="entry name" value="HACL1-like"/>
</dbReference>
<keyword evidence="19" id="KW-1185">Reference proteome</keyword>
<dbReference type="AlphaFoldDB" id="A0AAU9EA46"/>
<evidence type="ECO:0000259" key="15">
    <source>
        <dbReference type="Pfam" id="PF00037"/>
    </source>
</evidence>
<dbReference type="InterPro" id="IPR002880">
    <property type="entry name" value="Pyrv_Fd/Flavodoxin_OxRdtase_N"/>
</dbReference>
<dbReference type="InterPro" id="IPR011766">
    <property type="entry name" value="TPP_enzyme_TPP-bd"/>
</dbReference>